<keyword evidence="1" id="KW-1133">Transmembrane helix</keyword>
<feature type="transmembrane region" description="Helical" evidence="1">
    <location>
        <begin position="85"/>
        <end position="104"/>
    </location>
</feature>
<accession>A0A1F8CUL0</accession>
<feature type="transmembrane region" description="Helical" evidence="1">
    <location>
        <begin position="116"/>
        <end position="136"/>
    </location>
</feature>
<feature type="transmembrane region" description="Helical" evidence="1">
    <location>
        <begin position="148"/>
        <end position="168"/>
    </location>
</feature>
<reference evidence="2 3" key="1">
    <citation type="journal article" date="2016" name="Nat. Commun.">
        <title>Thousands of microbial genomes shed light on interconnected biogeochemical processes in an aquifer system.</title>
        <authorList>
            <person name="Anantharaman K."/>
            <person name="Brown C.T."/>
            <person name="Hug L.A."/>
            <person name="Sharon I."/>
            <person name="Castelle C.J."/>
            <person name="Probst A.J."/>
            <person name="Thomas B.C."/>
            <person name="Singh A."/>
            <person name="Wilkins M.J."/>
            <person name="Karaoz U."/>
            <person name="Brodie E.L."/>
            <person name="Williams K.H."/>
            <person name="Hubbard S.S."/>
            <person name="Banfield J.F."/>
        </authorList>
    </citation>
    <scope>NUCLEOTIDE SEQUENCE [LARGE SCALE GENOMIC DNA]</scope>
</reference>
<gene>
    <name evidence="2" type="ORF">A2382_00525</name>
</gene>
<evidence type="ECO:0000313" key="2">
    <source>
        <dbReference type="EMBL" id="OGM79255.1"/>
    </source>
</evidence>
<feature type="transmembrane region" description="Helical" evidence="1">
    <location>
        <begin position="226"/>
        <end position="245"/>
    </location>
</feature>
<feature type="transmembrane region" description="Helical" evidence="1">
    <location>
        <begin position="363"/>
        <end position="382"/>
    </location>
</feature>
<dbReference type="EMBL" id="MGHY01000018">
    <property type="protein sequence ID" value="OGM79255.1"/>
    <property type="molecule type" value="Genomic_DNA"/>
</dbReference>
<protein>
    <recommendedName>
        <fullName evidence="4">Glycosyltransferase RgtA/B/C/D-like domain-containing protein</fullName>
    </recommendedName>
</protein>
<organism evidence="2 3">
    <name type="scientific">Candidatus Woesebacteria bacterium RIFOXYB1_FULL_38_16</name>
    <dbReference type="NCBI Taxonomy" id="1802538"/>
    <lineage>
        <taxon>Bacteria</taxon>
        <taxon>Candidatus Woeseibacteriota</taxon>
    </lineage>
</organism>
<proteinExistence type="predicted"/>
<feature type="transmembrane region" description="Helical" evidence="1">
    <location>
        <begin position="265"/>
        <end position="284"/>
    </location>
</feature>
<feature type="transmembrane region" description="Helical" evidence="1">
    <location>
        <begin position="188"/>
        <end position="214"/>
    </location>
</feature>
<keyword evidence="1" id="KW-0472">Membrane</keyword>
<feature type="transmembrane region" description="Helical" evidence="1">
    <location>
        <begin position="402"/>
        <end position="419"/>
    </location>
</feature>
<evidence type="ECO:0000256" key="1">
    <source>
        <dbReference type="SAM" id="Phobius"/>
    </source>
</evidence>
<dbReference type="AlphaFoldDB" id="A0A1F8CUL0"/>
<dbReference type="Proteomes" id="UP000178999">
    <property type="component" value="Unassembled WGS sequence"/>
</dbReference>
<feature type="transmembrane region" description="Helical" evidence="1">
    <location>
        <begin position="296"/>
        <end position="318"/>
    </location>
</feature>
<evidence type="ECO:0000313" key="3">
    <source>
        <dbReference type="Proteomes" id="UP000178999"/>
    </source>
</evidence>
<sequence length="431" mass="50398">MKQYLAFLKNISWTKIIVVSVLIRVILLPLWHHSDINNHAIWGIYANEFGFNGYYDWLNFGNYARPDYPPLAILIFWWIRKMWQFVFDILWWINIHISIFPSNVMTWFDQLGYQKMLKIPAVIGDIGMGYTIYWYFSKIGKKEIGKLAGVLFLFNPVVIYSSSVWGQLDSFVCWLGILALLFVLKKRYLYAAFFFWASIMTKQTMLPIFLILFLLSLKQRVSMTSIVKVAVFSGVILYVLGNIFTDSNPIVWLVGQYMNKFVKGAPLPYINLNAFNLWGLVLGLERTADSTLVLGLTVYWWLWLITGLMLFVVLLRFWKGGDVYVGAAVVFLTIFMFASRVHERYFYPGLVILPFILGRDSKYAVYFWGFSIVGFLNLYHWWWKPEVGLLMRFLEMEIVERGLSFANLILFLGIFSVYLKGNEKKIINNNS</sequence>
<dbReference type="STRING" id="1802538.A2382_00525"/>
<name>A0A1F8CUL0_9BACT</name>
<comment type="caution">
    <text evidence="2">The sequence shown here is derived from an EMBL/GenBank/DDBJ whole genome shotgun (WGS) entry which is preliminary data.</text>
</comment>
<evidence type="ECO:0008006" key="4">
    <source>
        <dbReference type="Google" id="ProtNLM"/>
    </source>
</evidence>
<keyword evidence="1" id="KW-0812">Transmembrane</keyword>
<feature type="transmembrane region" description="Helical" evidence="1">
    <location>
        <begin position="324"/>
        <end position="342"/>
    </location>
</feature>